<name>A0A6J4HZG1_9ACTN</name>
<accession>A0A6J4HZG1</accession>
<dbReference type="AlphaFoldDB" id="A0A6J4HZG1"/>
<feature type="non-terminal residue" evidence="2">
    <location>
        <position position="72"/>
    </location>
</feature>
<dbReference type="EMBL" id="CADCSY010000064">
    <property type="protein sequence ID" value="CAA9235886.1"/>
    <property type="molecule type" value="Genomic_DNA"/>
</dbReference>
<protein>
    <submittedName>
        <fullName evidence="2">Uncharacterized protein</fullName>
    </submittedName>
</protein>
<organism evidence="2">
    <name type="scientific">uncultured Acidimicrobiales bacterium</name>
    <dbReference type="NCBI Taxonomy" id="310071"/>
    <lineage>
        <taxon>Bacteria</taxon>
        <taxon>Bacillati</taxon>
        <taxon>Actinomycetota</taxon>
        <taxon>Acidimicrobiia</taxon>
        <taxon>Acidimicrobiales</taxon>
        <taxon>environmental samples</taxon>
    </lineage>
</organism>
<feature type="compositionally biased region" description="Pro residues" evidence="1">
    <location>
        <begin position="1"/>
        <end position="11"/>
    </location>
</feature>
<proteinExistence type="predicted"/>
<reference evidence="2" key="1">
    <citation type="submission" date="2020-02" db="EMBL/GenBank/DDBJ databases">
        <authorList>
            <person name="Meier V. D."/>
        </authorList>
    </citation>
    <scope>NUCLEOTIDE SEQUENCE</scope>
    <source>
        <strain evidence="2">AVDCRST_MAG20</strain>
    </source>
</reference>
<feature type="region of interest" description="Disordered" evidence="1">
    <location>
        <begin position="1"/>
        <end position="42"/>
    </location>
</feature>
<evidence type="ECO:0000256" key="1">
    <source>
        <dbReference type="SAM" id="MobiDB-lite"/>
    </source>
</evidence>
<sequence>ALRPAATPPEPPRSRAPRLRAHHGGPRRRRGRRRGRVRRSEDRVVGVHLRRAGRQRRVLPAGLSPLPVGRWL</sequence>
<evidence type="ECO:0000313" key="2">
    <source>
        <dbReference type="EMBL" id="CAA9235886.1"/>
    </source>
</evidence>
<feature type="compositionally biased region" description="Basic residues" evidence="1">
    <location>
        <begin position="15"/>
        <end position="37"/>
    </location>
</feature>
<feature type="non-terminal residue" evidence="2">
    <location>
        <position position="1"/>
    </location>
</feature>
<gene>
    <name evidence="2" type="ORF">AVDCRST_MAG20-1477</name>
</gene>